<dbReference type="RefSeq" id="WP_115312896.1">
    <property type="nucleotide sequence ID" value="NZ_CP066042.1"/>
</dbReference>
<feature type="transmembrane region" description="Helical" evidence="2">
    <location>
        <begin position="265"/>
        <end position="294"/>
    </location>
</feature>
<dbReference type="AlphaFoldDB" id="A0A380H1B9"/>
<keyword evidence="2" id="KW-0812">Transmembrane</keyword>
<gene>
    <name evidence="3" type="ORF">NCTC11807_00923</name>
</gene>
<name>A0A380H1B9_9STAP</name>
<evidence type="ECO:0000256" key="1">
    <source>
        <dbReference type="SAM" id="MobiDB-lite"/>
    </source>
</evidence>
<keyword evidence="2" id="KW-0472">Membrane</keyword>
<dbReference type="EMBL" id="UHDZ01000001">
    <property type="protein sequence ID" value="SUM69725.1"/>
    <property type="molecule type" value="Genomic_DNA"/>
</dbReference>
<feature type="transmembrane region" description="Helical" evidence="2">
    <location>
        <begin position="118"/>
        <end position="142"/>
    </location>
</feature>
<feature type="transmembrane region" description="Helical" evidence="2">
    <location>
        <begin position="162"/>
        <end position="189"/>
    </location>
</feature>
<protein>
    <submittedName>
        <fullName evidence="3">Lytic regulatory protein</fullName>
    </submittedName>
</protein>
<evidence type="ECO:0000313" key="3">
    <source>
        <dbReference type="EMBL" id="SUM69725.1"/>
    </source>
</evidence>
<sequence>MFRYYKSGFQNAKPQNLKIILYTLISFVICFVVTRFATALIIRQYMQMQMLAQFGQPVQRLLIPIIGIIVILALLFIFAGYQLIAGATNVIQKAIKKEKVNFSDLFVAFKKGNYAKSLLLALISIALLIIMYVIIALLNYLFNLAITSLFSSLQHVASNGSNAMGILLTVQIILYIITSFILSFVYWLFFIFMINYTVAYNENPTHKPFKNFIERFKGIKNGNKTWFKFYIGVLLINLIAIIFSQPLLTLVRLLTSSISQNAANIIVITTFVIIIILKLFIYYVLIMGIINYFIKRGKRLNKSTKQTRKDNKNQDEVTLANTKDEVKDTTQDKANHHEEKEHRLKDKAESKLDHQHENHSTQKEDVKENVQDKLNDNKDNISDQAKDHFDKK</sequence>
<accession>A0A380H1B9</accession>
<dbReference type="Proteomes" id="UP000255425">
    <property type="component" value="Unassembled WGS sequence"/>
</dbReference>
<evidence type="ECO:0000313" key="4">
    <source>
        <dbReference type="Proteomes" id="UP000255425"/>
    </source>
</evidence>
<proteinExistence type="predicted"/>
<reference evidence="3 4" key="1">
    <citation type="submission" date="2018-06" db="EMBL/GenBank/DDBJ databases">
        <authorList>
            <consortium name="Pathogen Informatics"/>
            <person name="Doyle S."/>
        </authorList>
    </citation>
    <scope>NUCLEOTIDE SEQUENCE [LARGE SCALE GENOMIC DNA]</scope>
    <source>
        <strain evidence="3 4">NCTC11807</strain>
    </source>
</reference>
<keyword evidence="2" id="KW-1133">Transmembrane helix</keyword>
<dbReference type="GeneID" id="63934691"/>
<feature type="compositionally biased region" description="Basic and acidic residues" evidence="1">
    <location>
        <begin position="322"/>
        <end position="392"/>
    </location>
</feature>
<evidence type="ECO:0000256" key="2">
    <source>
        <dbReference type="SAM" id="Phobius"/>
    </source>
</evidence>
<organism evidence="3 4">
    <name type="scientific">Staphylococcus saccharolyticus</name>
    <dbReference type="NCBI Taxonomy" id="33028"/>
    <lineage>
        <taxon>Bacteria</taxon>
        <taxon>Bacillati</taxon>
        <taxon>Bacillota</taxon>
        <taxon>Bacilli</taxon>
        <taxon>Bacillales</taxon>
        <taxon>Staphylococcaceae</taxon>
        <taxon>Staphylococcus</taxon>
    </lineage>
</organism>
<feature type="transmembrane region" description="Helical" evidence="2">
    <location>
        <begin position="225"/>
        <end position="245"/>
    </location>
</feature>
<feature type="region of interest" description="Disordered" evidence="1">
    <location>
        <begin position="303"/>
        <end position="392"/>
    </location>
</feature>
<feature type="transmembrane region" description="Helical" evidence="2">
    <location>
        <begin position="62"/>
        <end position="84"/>
    </location>
</feature>
<keyword evidence="4" id="KW-1185">Reference proteome</keyword>
<feature type="transmembrane region" description="Helical" evidence="2">
    <location>
        <begin position="20"/>
        <end position="42"/>
    </location>
</feature>